<accession>A0A2W2AS04</accession>
<dbReference type="SUPFAM" id="SSF51338">
    <property type="entry name" value="Composite domain of metallo-dependent hydrolases"/>
    <property type="match status" value="1"/>
</dbReference>
<dbReference type="InterPro" id="IPR006680">
    <property type="entry name" value="Amidohydro-rel"/>
</dbReference>
<dbReference type="SUPFAM" id="SSF51556">
    <property type="entry name" value="Metallo-dependent hydrolases"/>
    <property type="match status" value="1"/>
</dbReference>
<dbReference type="Proteomes" id="UP000248795">
    <property type="component" value="Unassembled WGS sequence"/>
</dbReference>
<comment type="caution">
    <text evidence="2">The sequence shown here is derived from an EMBL/GenBank/DDBJ whole genome shotgun (WGS) entry which is preliminary data.</text>
</comment>
<name>A0A2W2AS04_9HYPH</name>
<dbReference type="InterPro" id="IPR057744">
    <property type="entry name" value="OTAase-like"/>
</dbReference>
<dbReference type="Gene3D" id="2.30.40.10">
    <property type="entry name" value="Urease, subunit C, domain 1"/>
    <property type="match status" value="1"/>
</dbReference>
<keyword evidence="3" id="KW-1185">Reference proteome</keyword>
<dbReference type="InterPro" id="IPR032466">
    <property type="entry name" value="Metal_Hydrolase"/>
</dbReference>
<proteinExistence type="predicted"/>
<gene>
    <name evidence="2" type="ORF">DK847_19205</name>
</gene>
<dbReference type="Gene3D" id="3.20.20.140">
    <property type="entry name" value="Metal-dependent hydrolases"/>
    <property type="match status" value="1"/>
</dbReference>
<dbReference type="InterPro" id="IPR051781">
    <property type="entry name" value="Metallo-dep_Hydrolase"/>
</dbReference>
<reference evidence="3" key="1">
    <citation type="submission" date="2018-06" db="EMBL/GenBank/DDBJ databases">
        <title>Aestuariibacter litoralis strain KCTC 52945T.</title>
        <authorList>
            <person name="Li X."/>
            <person name="Salam N."/>
            <person name="Li J.-L."/>
            <person name="Chen Y.-M."/>
            <person name="Yang Z.-W."/>
            <person name="Zhang L.-Y."/>
            <person name="Han M.-X."/>
            <person name="Xiao M."/>
            <person name="Li W.-J."/>
        </authorList>
    </citation>
    <scope>NUCLEOTIDE SEQUENCE [LARGE SCALE GENOMIC DNA]</scope>
    <source>
        <strain evidence="3">KCTC 52945</strain>
    </source>
</reference>
<feature type="domain" description="Amidohydrolase-related" evidence="1">
    <location>
        <begin position="54"/>
        <end position="406"/>
    </location>
</feature>
<dbReference type="PANTHER" id="PTHR43135">
    <property type="entry name" value="ALPHA-D-RIBOSE 1-METHYLPHOSPHONATE 5-TRIPHOSPHATE DIPHOSPHATASE"/>
    <property type="match status" value="1"/>
</dbReference>
<evidence type="ECO:0000313" key="2">
    <source>
        <dbReference type="EMBL" id="PZF75270.1"/>
    </source>
</evidence>
<dbReference type="PANTHER" id="PTHR43135:SF3">
    <property type="entry name" value="ALPHA-D-RIBOSE 1-METHYLPHOSPHONATE 5-TRIPHOSPHATE DIPHOSPHATASE"/>
    <property type="match status" value="1"/>
</dbReference>
<evidence type="ECO:0000313" key="3">
    <source>
        <dbReference type="Proteomes" id="UP000248795"/>
    </source>
</evidence>
<dbReference type="Pfam" id="PF01979">
    <property type="entry name" value="Amidohydro_1"/>
    <property type="match status" value="1"/>
</dbReference>
<dbReference type="CDD" id="cd01299">
    <property type="entry name" value="Met_dep_hydrolase_A"/>
    <property type="match status" value="1"/>
</dbReference>
<evidence type="ECO:0000259" key="1">
    <source>
        <dbReference type="Pfam" id="PF01979"/>
    </source>
</evidence>
<sequence length="414" mass="43966">MPPQLITGAQLWDGVADQPLGPRDILVIDGRIADIGVNLSAPEGTQRIALPGHMVTPGFIDSHVHVTLRPELEDKIFSLSSSAKALLGVEALGILLDHGFTTVRDVGDMDIHGYTTMDLARAVAERQITGPRLIPAGHLISTRGGHGDGEPLLGADSDPWQNSLADGIDEIRKVVRREISRGAQWIKYAGSGGFSSPADDPSQVPYSQDEMNVMVETARDLGIPATLHVYGDEGIRRALAAGVRCVEHGNLASPATLGIIEDKGVFLVPTQIAVIRQARLIDDDAFWTAAGKPPYVRAKYRRYAAQLMEAAHNLAASKVQIAFGTDIGTFSFATNNAGEFAEMTANGISPLRALKAATSVAADLLQQPDIGTLAAGKAADIIAMPGNPFDDITVTERVDFVMRGGVVHRTPAPA</sequence>
<dbReference type="InterPro" id="IPR011059">
    <property type="entry name" value="Metal-dep_hydrolase_composite"/>
</dbReference>
<keyword evidence="2" id="KW-0378">Hydrolase</keyword>
<organism evidence="2 3">
    <name type="scientific">Aestuariivirga litoralis</name>
    <dbReference type="NCBI Taxonomy" id="2650924"/>
    <lineage>
        <taxon>Bacteria</taxon>
        <taxon>Pseudomonadati</taxon>
        <taxon>Pseudomonadota</taxon>
        <taxon>Alphaproteobacteria</taxon>
        <taxon>Hyphomicrobiales</taxon>
        <taxon>Aestuariivirgaceae</taxon>
        <taxon>Aestuariivirga</taxon>
    </lineage>
</organism>
<protein>
    <submittedName>
        <fullName evidence="2">Amidohydrolase family protein</fullName>
    </submittedName>
</protein>
<dbReference type="EMBL" id="QKVK01000013">
    <property type="protein sequence ID" value="PZF75270.1"/>
    <property type="molecule type" value="Genomic_DNA"/>
</dbReference>
<dbReference type="GO" id="GO:0016810">
    <property type="term" value="F:hydrolase activity, acting on carbon-nitrogen (but not peptide) bonds"/>
    <property type="evidence" value="ECO:0007669"/>
    <property type="project" value="InterPro"/>
</dbReference>
<dbReference type="AlphaFoldDB" id="A0A2W2AS04"/>